<dbReference type="PANTHER" id="PTHR43214:SF24">
    <property type="entry name" value="TRANSCRIPTIONAL REGULATORY PROTEIN NARL-RELATED"/>
    <property type="match status" value="1"/>
</dbReference>
<dbReference type="SUPFAM" id="SSF52172">
    <property type="entry name" value="CheY-like"/>
    <property type="match status" value="1"/>
</dbReference>
<name>A0ABT7TRX2_9MICO</name>
<dbReference type="Pfam" id="PF00196">
    <property type="entry name" value="GerE"/>
    <property type="match status" value="1"/>
</dbReference>
<keyword evidence="2" id="KW-0805">Transcription regulation</keyword>
<evidence type="ECO:0000256" key="4">
    <source>
        <dbReference type="ARBA" id="ARBA00023163"/>
    </source>
</evidence>
<keyword evidence="3" id="KW-0238">DNA-binding</keyword>
<dbReference type="SUPFAM" id="SSF46894">
    <property type="entry name" value="C-terminal effector domain of the bipartite response regulators"/>
    <property type="match status" value="1"/>
</dbReference>
<reference evidence="8 9" key="1">
    <citation type="submission" date="2023-06" db="EMBL/GenBank/DDBJ databases">
        <authorList>
            <person name="Feng G."/>
            <person name="Li J."/>
            <person name="Zhu H."/>
        </authorList>
    </citation>
    <scope>NUCLEOTIDE SEQUENCE [LARGE SCALE GENOMIC DNA]</scope>
    <source>
        <strain evidence="8 9">RHCKG28</strain>
    </source>
</reference>
<feature type="domain" description="HTH luxR-type" evidence="6">
    <location>
        <begin position="150"/>
        <end position="215"/>
    </location>
</feature>
<dbReference type="CDD" id="cd17535">
    <property type="entry name" value="REC_NarL-like"/>
    <property type="match status" value="1"/>
</dbReference>
<evidence type="ECO:0000256" key="3">
    <source>
        <dbReference type="ARBA" id="ARBA00023125"/>
    </source>
</evidence>
<sequence length="219" mass="23390">MIRVLVVDDQHLLRTGTAMVIGTADDLVVVGEAQDGLQALERVGVLRPDVVVMDVRMPGIDGIETTRRITERFPAVKVLVLTQFDLDEHVFGALAAGASGYLLKESSAAELCTAVRTVAAGDAIVAPRACRRLVETVKPALLTARSQQAQASPFGALSARELDVVRALADGSSNAEVARSLFISEATVKSHVASILRKLGVRDRVHIVIEAFRCGVVRD</sequence>
<dbReference type="PROSITE" id="PS50110">
    <property type="entry name" value="RESPONSE_REGULATORY"/>
    <property type="match status" value="1"/>
</dbReference>
<feature type="domain" description="Response regulatory" evidence="7">
    <location>
        <begin position="3"/>
        <end position="119"/>
    </location>
</feature>
<accession>A0ABT7TRX2</accession>
<dbReference type="InterPro" id="IPR001789">
    <property type="entry name" value="Sig_transdc_resp-reg_receiver"/>
</dbReference>
<evidence type="ECO:0000313" key="8">
    <source>
        <dbReference type="EMBL" id="MDM7892362.1"/>
    </source>
</evidence>
<evidence type="ECO:0000259" key="7">
    <source>
        <dbReference type="PROSITE" id="PS50110"/>
    </source>
</evidence>
<evidence type="ECO:0000256" key="1">
    <source>
        <dbReference type="ARBA" id="ARBA00022553"/>
    </source>
</evidence>
<evidence type="ECO:0000259" key="6">
    <source>
        <dbReference type="PROSITE" id="PS50043"/>
    </source>
</evidence>
<dbReference type="Proteomes" id="UP001236404">
    <property type="component" value="Unassembled WGS sequence"/>
</dbReference>
<dbReference type="Pfam" id="PF00072">
    <property type="entry name" value="Response_reg"/>
    <property type="match status" value="1"/>
</dbReference>
<dbReference type="Gene3D" id="3.40.50.2300">
    <property type="match status" value="1"/>
</dbReference>
<dbReference type="PANTHER" id="PTHR43214">
    <property type="entry name" value="TWO-COMPONENT RESPONSE REGULATOR"/>
    <property type="match status" value="1"/>
</dbReference>
<organism evidence="8 9">
    <name type="scientific">Curtobacterium caseinilyticum</name>
    <dbReference type="NCBI Taxonomy" id="3055137"/>
    <lineage>
        <taxon>Bacteria</taxon>
        <taxon>Bacillati</taxon>
        <taxon>Actinomycetota</taxon>
        <taxon>Actinomycetes</taxon>
        <taxon>Micrococcales</taxon>
        <taxon>Microbacteriaceae</taxon>
        <taxon>Curtobacterium</taxon>
    </lineage>
</organism>
<protein>
    <submittedName>
        <fullName evidence="8">Response regulator transcription factor</fullName>
    </submittedName>
</protein>
<gene>
    <name evidence="8" type="ORF">QUG93_11755</name>
</gene>
<dbReference type="CDD" id="cd06170">
    <property type="entry name" value="LuxR_C_like"/>
    <property type="match status" value="1"/>
</dbReference>
<dbReference type="RefSeq" id="WP_289474066.1">
    <property type="nucleotide sequence ID" value="NZ_JAUCMN010000007.1"/>
</dbReference>
<dbReference type="InterPro" id="IPR058245">
    <property type="entry name" value="NreC/VraR/RcsB-like_REC"/>
</dbReference>
<feature type="modified residue" description="4-aspartylphosphate" evidence="5">
    <location>
        <position position="54"/>
    </location>
</feature>
<dbReference type="SMART" id="SM00421">
    <property type="entry name" value="HTH_LUXR"/>
    <property type="match status" value="1"/>
</dbReference>
<evidence type="ECO:0000313" key="9">
    <source>
        <dbReference type="Proteomes" id="UP001236404"/>
    </source>
</evidence>
<dbReference type="InterPro" id="IPR016032">
    <property type="entry name" value="Sig_transdc_resp-reg_C-effctor"/>
</dbReference>
<evidence type="ECO:0000256" key="2">
    <source>
        <dbReference type="ARBA" id="ARBA00023015"/>
    </source>
</evidence>
<proteinExistence type="predicted"/>
<keyword evidence="4" id="KW-0804">Transcription</keyword>
<comment type="caution">
    <text evidence="8">The sequence shown here is derived from an EMBL/GenBank/DDBJ whole genome shotgun (WGS) entry which is preliminary data.</text>
</comment>
<dbReference type="PROSITE" id="PS50043">
    <property type="entry name" value="HTH_LUXR_2"/>
    <property type="match status" value="1"/>
</dbReference>
<keyword evidence="1 5" id="KW-0597">Phosphoprotein</keyword>
<dbReference type="InterPro" id="IPR011006">
    <property type="entry name" value="CheY-like_superfamily"/>
</dbReference>
<evidence type="ECO:0000256" key="5">
    <source>
        <dbReference type="PROSITE-ProRule" id="PRU00169"/>
    </source>
</evidence>
<dbReference type="SMART" id="SM00448">
    <property type="entry name" value="REC"/>
    <property type="match status" value="1"/>
</dbReference>
<dbReference type="InterPro" id="IPR000792">
    <property type="entry name" value="Tscrpt_reg_LuxR_C"/>
</dbReference>
<keyword evidence="9" id="KW-1185">Reference proteome</keyword>
<dbReference type="PRINTS" id="PR00038">
    <property type="entry name" value="HTHLUXR"/>
</dbReference>
<dbReference type="EMBL" id="JAUCMN010000007">
    <property type="protein sequence ID" value="MDM7892362.1"/>
    <property type="molecule type" value="Genomic_DNA"/>
</dbReference>
<dbReference type="PROSITE" id="PS00622">
    <property type="entry name" value="HTH_LUXR_1"/>
    <property type="match status" value="1"/>
</dbReference>
<dbReference type="InterPro" id="IPR039420">
    <property type="entry name" value="WalR-like"/>
</dbReference>